<name>A0AAP2DH03_9BACT</name>
<dbReference type="SUPFAM" id="SSF55874">
    <property type="entry name" value="ATPase domain of HSP90 chaperone/DNA topoisomerase II/histidine kinase"/>
    <property type="match status" value="1"/>
</dbReference>
<dbReference type="Proteomes" id="UP001319200">
    <property type="component" value="Unassembled WGS sequence"/>
</dbReference>
<evidence type="ECO:0008006" key="3">
    <source>
        <dbReference type="Google" id="ProtNLM"/>
    </source>
</evidence>
<evidence type="ECO:0000313" key="2">
    <source>
        <dbReference type="Proteomes" id="UP001319200"/>
    </source>
</evidence>
<evidence type="ECO:0000313" key="1">
    <source>
        <dbReference type="EMBL" id="MBT1696075.1"/>
    </source>
</evidence>
<accession>A0AAP2DH03</accession>
<dbReference type="AlphaFoldDB" id="A0AAP2DH03"/>
<reference evidence="1 2" key="1">
    <citation type="submission" date="2021-05" db="EMBL/GenBank/DDBJ databases">
        <title>A Polyphasic approach of four new species of the genus Ohtaekwangia: Ohtaekwangia histidinii sp. nov., Ohtaekwangia cretensis sp. nov., Ohtaekwangia indiensis sp. nov., Ohtaekwangia reichenbachii sp. nov. from diverse environment.</title>
        <authorList>
            <person name="Octaviana S."/>
        </authorList>
    </citation>
    <scope>NUCLEOTIDE SEQUENCE [LARGE SCALE GENOMIC DNA]</scope>
    <source>
        <strain evidence="1 2">PWU4</strain>
    </source>
</reference>
<dbReference type="EMBL" id="JAHESF010000003">
    <property type="protein sequence ID" value="MBT1696075.1"/>
    <property type="molecule type" value="Genomic_DNA"/>
</dbReference>
<organism evidence="1 2">
    <name type="scientific">Chryseosolibacter histidini</name>
    <dbReference type="NCBI Taxonomy" id="2782349"/>
    <lineage>
        <taxon>Bacteria</taxon>
        <taxon>Pseudomonadati</taxon>
        <taxon>Bacteroidota</taxon>
        <taxon>Cytophagia</taxon>
        <taxon>Cytophagales</taxon>
        <taxon>Chryseotaleaceae</taxon>
        <taxon>Chryseosolibacter</taxon>
    </lineage>
</organism>
<dbReference type="RefSeq" id="WP_254161030.1">
    <property type="nucleotide sequence ID" value="NZ_JAHESF010000003.1"/>
</dbReference>
<sequence>MKYIIKKLTEQIFSNIPFKESCIESCSSINQSKVVDCPTFNEKRRCGVYHKGGLEIYLCSRENIKSKRLFSDSIEIITNFAIEIDGSKKIIQQQSFKQVERLIHNLKTYNAHCIQLVELMLDPSIARKHINEQISSIEAHILENPRRAAKSLINLLKNSKLIQSEISIYDSLFKSDTSNFRIGNHQIHRLLKGVLMIFFEDFQEKNIRINLQDSSLEIAVDYPTFICALIHFFDNATKYVFPESSVDISFADAGSKICVHIEMISLRINQDEKDKILEEGQSGFFAKKLNLNGKGIGMFVIATFFELNNSKLIINPKVKSSTREKFGIPYDINEFILELPKSGGLFKMM</sequence>
<proteinExistence type="predicted"/>
<dbReference type="Gene3D" id="3.30.565.10">
    <property type="entry name" value="Histidine kinase-like ATPase, C-terminal domain"/>
    <property type="match status" value="1"/>
</dbReference>
<protein>
    <recommendedName>
        <fullName evidence="3">Sensor histidine kinase</fullName>
    </recommendedName>
</protein>
<comment type="caution">
    <text evidence="1">The sequence shown here is derived from an EMBL/GenBank/DDBJ whole genome shotgun (WGS) entry which is preliminary data.</text>
</comment>
<gene>
    <name evidence="1" type="ORF">KK083_04250</name>
</gene>
<dbReference type="InterPro" id="IPR036890">
    <property type="entry name" value="HATPase_C_sf"/>
</dbReference>
<keyword evidence="2" id="KW-1185">Reference proteome</keyword>